<evidence type="ECO:0000313" key="2">
    <source>
        <dbReference type="EMBL" id="OLL24764.1"/>
    </source>
</evidence>
<dbReference type="EMBL" id="LXFE01000636">
    <property type="protein sequence ID" value="OLL24764.1"/>
    <property type="molecule type" value="Genomic_DNA"/>
</dbReference>
<evidence type="ECO:0000256" key="1">
    <source>
        <dbReference type="SAM" id="MobiDB-lite"/>
    </source>
</evidence>
<keyword evidence="3" id="KW-1185">Reference proteome</keyword>
<feature type="region of interest" description="Disordered" evidence="1">
    <location>
        <begin position="52"/>
        <end position="77"/>
    </location>
</feature>
<dbReference type="OrthoDB" id="5327145at2759"/>
<evidence type="ECO:0000313" key="3">
    <source>
        <dbReference type="Proteomes" id="UP000186594"/>
    </source>
</evidence>
<feature type="compositionally biased region" description="Polar residues" evidence="1">
    <location>
        <begin position="271"/>
        <end position="294"/>
    </location>
</feature>
<comment type="caution">
    <text evidence="2">The sequence shown here is derived from an EMBL/GenBank/DDBJ whole genome shotgun (WGS) entry which is preliminary data.</text>
</comment>
<dbReference type="OMA" id="HDEIAFA"/>
<feature type="compositionally biased region" description="Polar residues" evidence="1">
    <location>
        <begin position="195"/>
        <end position="211"/>
    </location>
</feature>
<protein>
    <submittedName>
        <fullName evidence="2">Uncharacterized protein</fullName>
    </submittedName>
</protein>
<feature type="compositionally biased region" description="Basic and acidic residues" evidence="1">
    <location>
        <begin position="309"/>
        <end position="318"/>
    </location>
</feature>
<proteinExistence type="predicted"/>
<name>A0A1U7LQ43_NEOID</name>
<sequence>MLRVHHDEIAFALRTPAQPPAKRSKTPFGDENRAGLATKNAVLATNALVTPAPRRVPLGGKDTNARRPVAPPTGSTIFPAASTVRKSLSAKKRLRFKDNAAQSPDAAANHLHDVPEPEYMPPRAVELPFVPYGYYPLDDDYVKCMSKIHCPSGQCGPDTFDIILQSIKNKPAWDPIPMNAEEEAELKIQRESQKSQRTGIKTQVDPKQSISRKPVYAVDTAAAKARNNKLALSQPPSRNANSRLSGKTLVRPHYTTRPVSSIRADIPAKTTTMRSKSTVPPKTTRPVSTMNRPATSFARPSSRAPVPSKKAEESEEHFTLADIGVESPAEDLFQFDL</sequence>
<feature type="region of interest" description="Disordered" evidence="1">
    <location>
        <begin position="189"/>
        <end position="212"/>
    </location>
</feature>
<feature type="region of interest" description="Disordered" evidence="1">
    <location>
        <begin position="271"/>
        <end position="318"/>
    </location>
</feature>
<gene>
    <name evidence="2" type="ORF">NEOLI_004837</name>
</gene>
<dbReference type="AlphaFoldDB" id="A0A1U7LQ43"/>
<reference evidence="2 3" key="1">
    <citation type="submission" date="2016-04" db="EMBL/GenBank/DDBJ databases">
        <title>Evolutionary innovation and constraint leading to complex multicellularity in the Ascomycota.</title>
        <authorList>
            <person name="Cisse O."/>
            <person name="Nguyen A."/>
            <person name="Hewitt D.A."/>
            <person name="Jedd G."/>
            <person name="Stajich J.E."/>
        </authorList>
    </citation>
    <scope>NUCLEOTIDE SEQUENCE [LARGE SCALE GENOMIC DNA]</scope>
    <source>
        <strain evidence="2 3">DAH-3</strain>
    </source>
</reference>
<organism evidence="2 3">
    <name type="scientific">Neolecta irregularis (strain DAH-3)</name>
    <dbReference type="NCBI Taxonomy" id="1198029"/>
    <lineage>
        <taxon>Eukaryota</taxon>
        <taxon>Fungi</taxon>
        <taxon>Dikarya</taxon>
        <taxon>Ascomycota</taxon>
        <taxon>Taphrinomycotina</taxon>
        <taxon>Neolectales</taxon>
        <taxon>Neolectaceae</taxon>
        <taxon>Neolecta</taxon>
    </lineage>
</organism>
<accession>A0A1U7LQ43</accession>
<dbReference type="Proteomes" id="UP000186594">
    <property type="component" value="Unassembled WGS sequence"/>
</dbReference>